<dbReference type="Gene3D" id="3.40.50.1110">
    <property type="entry name" value="SGNH hydrolase"/>
    <property type="match status" value="1"/>
</dbReference>
<name>A0ABT2GWP1_9MICO</name>
<comment type="caution">
    <text evidence="3">The sequence shown here is derived from an EMBL/GenBank/DDBJ whole genome shotgun (WGS) entry which is preliminary data.</text>
</comment>
<dbReference type="Proteomes" id="UP001165586">
    <property type="component" value="Unassembled WGS sequence"/>
</dbReference>
<keyword evidence="1" id="KW-0378">Hydrolase</keyword>
<evidence type="ECO:0000313" key="3">
    <source>
        <dbReference type="EMBL" id="MCS5732384.1"/>
    </source>
</evidence>
<gene>
    <name evidence="3" type="ORF">N1032_01325</name>
</gene>
<protein>
    <submittedName>
        <fullName evidence="3">Sialate O-acetylesterase</fullName>
    </submittedName>
</protein>
<feature type="domain" description="Sialate O-acetylesterase" evidence="2">
    <location>
        <begin position="57"/>
        <end position="232"/>
    </location>
</feature>
<dbReference type="RefSeq" id="WP_259536994.1">
    <property type="nucleotide sequence ID" value="NZ_JANLCJ010000001.1"/>
</dbReference>
<reference evidence="3" key="1">
    <citation type="submission" date="2022-08" db="EMBL/GenBank/DDBJ databases">
        <authorList>
            <person name="Deng Y."/>
            <person name="Han X.-F."/>
            <person name="Zhang Y.-Q."/>
        </authorList>
    </citation>
    <scope>NUCLEOTIDE SEQUENCE</scope>
    <source>
        <strain evidence="3">CPCC 203386</strain>
    </source>
</reference>
<evidence type="ECO:0000259" key="2">
    <source>
        <dbReference type="Pfam" id="PF03629"/>
    </source>
</evidence>
<evidence type="ECO:0000256" key="1">
    <source>
        <dbReference type="ARBA" id="ARBA00022801"/>
    </source>
</evidence>
<organism evidence="3 4">
    <name type="scientific">Herbiconiux daphne</name>
    <dbReference type="NCBI Taxonomy" id="2970914"/>
    <lineage>
        <taxon>Bacteria</taxon>
        <taxon>Bacillati</taxon>
        <taxon>Actinomycetota</taxon>
        <taxon>Actinomycetes</taxon>
        <taxon>Micrococcales</taxon>
        <taxon>Microbacteriaceae</taxon>
        <taxon>Herbiconiux</taxon>
    </lineage>
</organism>
<accession>A0ABT2GWP1</accession>
<dbReference type="InterPro" id="IPR005181">
    <property type="entry name" value="SASA"/>
</dbReference>
<dbReference type="SUPFAM" id="SSF52266">
    <property type="entry name" value="SGNH hydrolase"/>
    <property type="match status" value="1"/>
</dbReference>
<dbReference type="InterPro" id="IPR036514">
    <property type="entry name" value="SGNH_hydro_sf"/>
</dbReference>
<proteinExistence type="predicted"/>
<keyword evidence="4" id="KW-1185">Reference proteome</keyword>
<dbReference type="EMBL" id="JANLCJ010000001">
    <property type="protein sequence ID" value="MCS5732384.1"/>
    <property type="molecule type" value="Genomic_DNA"/>
</dbReference>
<dbReference type="Pfam" id="PF03629">
    <property type="entry name" value="SASA"/>
    <property type="match status" value="1"/>
</dbReference>
<sequence length="390" mass="40531">MTTLEHIPTSGQSLSTATNGTPGYSLLTEAANALLVDAIAGTLSPLQLASTAAPQRPDLSMGYRVAQHAPSQRFGFSTHGQGGQSIAQLSKGGSSGRYEAAIACIAAARAVEVGAGGTFKVGPLHWIQGEADQVGGTSISTYLARLATLQSDYTADIAAISGQAGQLPLIMSQTATWAYYGSEARIGLAQLQAARTMPNVYLVGGQYQFPYSDGLHLNRVGYYKLGELHARAHNAIRDGADWLPFAPRQIVVGAGSVVVRFNVPTGSLAFDTTVVAAQPNMGFSLSGTAAAITAVTITGVDEVTLTTSQPVVEPGASVSYGITSGTGPGLGNLRDSETMTSVYDGGPLANWALHFNDDLFAPAVAQTIWVASDMYRFMESGGLQRLTLAP</sequence>
<evidence type="ECO:0000313" key="4">
    <source>
        <dbReference type="Proteomes" id="UP001165586"/>
    </source>
</evidence>